<sequence>MAKVYVFWDNSNIYIGAQAALQKLGRRTGGVRIDFENLLKLAIGGRQFARGHCVGSVPPEVWAVWQQLAKKTGIRPELFERGAASGKEQAVDQALQVQMLRAAIDEPQPQVAVLLTGDGRGYADGVGFHADLQRLHDRGWAIEVLSWEDTCAKALKSWAAQIGCFIKLDDYAESIVFEQGVTNVKALNMRRRPAAKLPTPASAAVSSPHKC</sequence>
<organism evidence="2 3">
    <name type="scientific">Bradyrhizobium cytisi</name>
    <dbReference type="NCBI Taxonomy" id="515489"/>
    <lineage>
        <taxon>Bacteria</taxon>
        <taxon>Pseudomonadati</taxon>
        <taxon>Pseudomonadota</taxon>
        <taxon>Alphaproteobacteria</taxon>
        <taxon>Hyphomicrobiales</taxon>
        <taxon>Nitrobacteraceae</taxon>
        <taxon>Bradyrhizobium</taxon>
    </lineage>
</organism>
<name>A0A5S4WXI1_9BRAD</name>
<dbReference type="Proteomes" id="UP000324853">
    <property type="component" value="Unassembled WGS sequence"/>
</dbReference>
<dbReference type="EMBL" id="VSSR01000013">
    <property type="protein sequence ID" value="TYL86309.1"/>
    <property type="molecule type" value="Genomic_DNA"/>
</dbReference>
<dbReference type="AlphaFoldDB" id="A0A5S4WXI1"/>
<feature type="domain" description="NYN" evidence="1">
    <location>
        <begin position="3"/>
        <end position="159"/>
    </location>
</feature>
<protein>
    <submittedName>
        <fullName evidence="2">NYN domain-containing protein</fullName>
    </submittedName>
</protein>
<gene>
    <name evidence="2" type="ORF">FXB38_07455</name>
</gene>
<dbReference type="GO" id="GO:0004540">
    <property type="term" value="F:RNA nuclease activity"/>
    <property type="evidence" value="ECO:0007669"/>
    <property type="project" value="InterPro"/>
</dbReference>
<reference evidence="2 3" key="1">
    <citation type="submission" date="2019-08" db="EMBL/GenBank/DDBJ databases">
        <title>Bradyrhizobium hipponensis sp. nov., a rhizobium isolated from a Lupinus angustifolius root nodule in Tunisia.</title>
        <authorList>
            <person name="Off K."/>
            <person name="Rejili M."/>
            <person name="Mars M."/>
            <person name="Brachmann A."/>
            <person name="Marin M."/>
        </authorList>
    </citation>
    <scope>NUCLEOTIDE SEQUENCE [LARGE SCALE GENOMIC DNA]</scope>
    <source>
        <strain evidence="2 3">CTAW11</strain>
    </source>
</reference>
<evidence type="ECO:0000313" key="3">
    <source>
        <dbReference type="Proteomes" id="UP000324853"/>
    </source>
</evidence>
<proteinExistence type="predicted"/>
<dbReference type="RefSeq" id="WP_148750223.1">
    <property type="nucleotide sequence ID" value="NZ_VSSR01000013.1"/>
</dbReference>
<evidence type="ECO:0000259" key="1">
    <source>
        <dbReference type="Pfam" id="PF01936"/>
    </source>
</evidence>
<dbReference type="Pfam" id="PF01936">
    <property type="entry name" value="NYN"/>
    <property type="match status" value="1"/>
</dbReference>
<dbReference type="InterPro" id="IPR021139">
    <property type="entry name" value="NYN"/>
</dbReference>
<accession>A0A5S4WXI1</accession>
<comment type="caution">
    <text evidence="2">The sequence shown here is derived from an EMBL/GenBank/DDBJ whole genome shotgun (WGS) entry which is preliminary data.</text>
</comment>
<dbReference type="CDD" id="cd18724">
    <property type="entry name" value="PIN_LabA-like"/>
    <property type="match status" value="1"/>
</dbReference>
<evidence type="ECO:0000313" key="2">
    <source>
        <dbReference type="EMBL" id="TYL86309.1"/>
    </source>
</evidence>
<dbReference type="OrthoDB" id="9794137at2"/>
<dbReference type="Gene3D" id="3.40.50.1010">
    <property type="entry name" value="5'-nuclease"/>
    <property type="match status" value="1"/>
</dbReference>
<keyword evidence="3" id="KW-1185">Reference proteome</keyword>